<gene>
    <name evidence="1" type="ORF">J2X20_004644</name>
</gene>
<sequence>MLNAKSSITIADKSIILVDVEKPAKRCGSADPYVCIKSQSFSLAVPKDSSISKWDFADSRYEVVAKNERAVLGRLYSYDIVKVSGALNLQFAYSRKEGVVAIKEPSGNTLVPVEKCGILVQDTSGGCD</sequence>
<keyword evidence="2" id="KW-1185">Reference proteome</keyword>
<dbReference type="RefSeq" id="WP_310270189.1">
    <property type="nucleotide sequence ID" value="NZ_JAVDXU010000004.1"/>
</dbReference>
<dbReference type="Proteomes" id="UP001180453">
    <property type="component" value="Unassembled WGS sequence"/>
</dbReference>
<evidence type="ECO:0000313" key="1">
    <source>
        <dbReference type="EMBL" id="MDR7271970.1"/>
    </source>
</evidence>
<proteinExistence type="predicted"/>
<accession>A0ABU1YUU0</accession>
<reference evidence="1 2" key="1">
    <citation type="submission" date="2023-07" db="EMBL/GenBank/DDBJ databases">
        <title>Sorghum-associated microbial communities from plants grown in Nebraska, USA.</title>
        <authorList>
            <person name="Schachtman D."/>
        </authorList>
    </citation>
    <scope>NUCLEOTIDE SEQUENCE [LARGE SCALE GENOMIC DNA]</scope>
    <source>
        <strain evidence="1 2">BE314</strain>
    </source>
</reference>
<name>A0ABU1YUU0_ROSSA</name>
<dbReference type="EMBL" id="JAVDXU010000004">
    <property type="protein sequence ID" value="MDR7271970.1"/>
    <property type="molecule type" value="Genomic_DNA"/>
</dbReference>
<comment type="caution">
    <text evidence="1">The sequence shown here is derived from an EMBL/GenBank/DDBJ whole genome shotgun (WGS) entry which is preliminary data.</text>
</comment>
<organism evidence="1 2">
    <name type="scientific">Roseateles saccharophilus</name>
    <name type="common">Pseudomonas saccharophila</name>
    <dbReference type="NCBI Taxonomy" id="304"/>
    <lineage>
        <taxon>Bacteria</taxon>
        <taxon>Pseudomonadati</taxon>
        <taxon>Pseudomonadota</taxon>
        <taxon>Betaproteobacteria</taxon>
        <taxon>Burkholderiales</taxon>
        <taxon>Sphaerotilaceae</taxon>
        <taxon>Roseateles</taxon>
    </lineage>
</organism>
<evidence type="ECO:0000313" key="2">
    <source>
        <dbReference type="Proteomes" id="UP001180453"/>
    </source>
</evidence>
<protein>
    <submittedName>
        <fullName evidence="1">Uncharacterized protein</fullName>
    </submittedName>
</protein>